<reference evidence="1" key="1">
    <citation type="submission" date="2025-08" db="UniProtKB">
        <authorList>
            <consortium name="RefSeq"/>
        </authorList>
    </citation>
    <scope>IDENTIFICATION</scope>
</reference>
<sequence length="349" mass="38556">MEAETPVTLASLGDFNIPGPIEITHIAAPSEVVTVPVTAPENEIATSVVSTPSVSSLNPSFLVQLSFGYLPENFQPRSLVGLHLTYSPLVEICKEPKLFRKFTANTQLFRDPGPHLQRIILKGCVSLIAVHPSLGNLKNLIFLSMENCKNLKCLPNSIQMESLESLNLSGCEKLENFPEIRGNMEFLSELILSRTAIQELPSSVGWLIGISLLDLSSCDLGQLEEVNASNTAIWQLPDSFGNLSKLRVLSLKRGWKELKICGCNLSGKEINALTCSTSLLELNLSRNKFIFLPDSISQLSQLQYLNLTYCLALIELPKLPPSIEELYAEDFLAPQAILALPMYPRLYQL</sequence>
<evidence type="ECO:0000313" key="1">
    <source>
        <dbReference type="RefSeq" id="XP_016500583.1"/>
    </source>
</evidence>
<dbReference type="OMA" id="MELWHLW"/>
<dbReference type="PaxDb" id="4097-A0A1S4CHD7"/>
<protein>
    <submittedName>
        <fullName evidence="1">Disease resistance-like protein CSA1</fullName>
    </submittedName>
</protein>
<accession>A0A1S4CHD7</accession>
<dbReference type="KEGG" id="nta:107819022"/>
<dbReference type="Pfam" id="PF00560">
    <property type="entry name" value="LRR_1"/>
    <property type="match status" value="1"/>
</dbReference>
<dbReference type="OrthoDB" id="1301594at2759"/>
<dbReference type="PANTHER" id="PTHR47186">
    <property type="entry name" value="LEUCINE-RICH REPEAT-CONTAINING PROTEIN 57"/>
    <property type="match status" value="1"/>
</dbReference>
<dbReference type="PANTHER" id="PTHR47186:SF3">
    <property type="entry name" value="OS09G0267800 PROTEIN"/>
    <property type="match status" value="1"/>
</dbReference>
<dbReference type="RefSeq" id="XP_016500583.1">
    <property type="nucleotide sequence ID" value="XM_016645097.1"/>
</dbReference>
<dbReference type="SUPFAM" id="SSF52058">
    <property type="entry name" value="L domain-like"/>
    <property type="match status" value="1"/>
</dbReference>
<gene>
    <name evidence="1" type="primary">LOC107819022</name>
</gene>
<organism evidence="1">
    <name type="scientific">Nicotiana tabacum</name>
    <name type="common">Common tobacco</name>
    <dbReference type="NCBI Taxonomy" id="4097"/>
    <lineage>
        <taxon>Eukaryota</taxon>
        <taxon>Viridiplantae</taxon>
        <taxon>Streptophyta</taxon>
        <taxon>Embryophyta</taxon>
        <taxon>Tracheophyta</taxon>
        <taxon>Spermatophyta</taxon>
        <taxon>Magnoliopsida</taxon>
        <taxon>eudicotyledons</taxon>
        <taxon>Gunneridae</taxon>
        <taxon>Pentapetalae</taxon>
        <taxon>asterids</taxon>
        <taxon>lamiids</taxon>
        <taxon>Solanales</taxon>
        <taxon>Solanaceae</taxon>
        <taxon>Nicotianoideae</taxon>
        <taxon>Nicotianeae</taxon>
        <taxon>Nicotiana</taxon>
    </lineage>
</organism>
<dbReference type="SMR" id="A0A1S4CHD7"/>
<dbReference type="InterPro" id="IPR032675">
    <property type="entry name" value="LRR_dom_sf"/>
</dbReference>
<dbReference type="AlphaFoldDB" id="A0A1S4CHD7"/>
<name>A0A1S4CHD7_TOBAC</name>
<dbReference type="InterPro" id="IPR001611">
    <property type="entry name" value="Leu-rich_rpt"/>
</dbReference>
<dbReference type="Gene3D" id="3.80.10.10">
    <property type="entry name" value="Ribonuclease Inhibitor"/>
    <property type="match status" value="2"/>
</dbReference>
<proteinExistence type="predicted"/>